<keyword evidence="5" id="KW-1185">Reference proteome</keyword>
<dbReference type="Gene3D" id="3.40.630.30">
    <property type="match status" value="1"/>
</dbReference>
<evidence type="ECO:0000259" key="3">
    <source>
        <dbReference type="PROSITE" id="PS51186"/>
    </source>
</evidence>
<dbReference type="PANTHER" id="PTHR43877">
    <property type="entry name" value="AMINOALKYLPHOSPHONATE N-ACETYLTRANSFERASE-RELATED-RELATED"/>
    <property type="match status" value="1"/>
</dbReference>
<feature type="domain" description="N-acetyltransferase" evidence="3">
    <location>
        <begin position="28"/>
        <end position="164"/>
    </location>
</feature>
<reference evidence="4" key="1">
    <citation type="submission" date="2019-12" db="EMBL/GenBank/DDBJ databases">
        <title>High-Quality draft genome sequences of three cyanobacteria isolated from the limestone walls of the Old Cathedral of Coimbra.</title>
        <authorList>
            <person name="Tiago I."/>
            <person name="Soares F."/>
            <person name="Portugal A."/>
        </authorList>
    </citation>
    <scope>NUCLEOTIDE SEQUENCE</scope>
    <source>
        <strain evidence="4">A</strain>
    </source>
</reference>
<proteinExistence type="predicted"/>
<dbReference type="PANTHER" id="PTHR43877:SF2">
    <property type="entry name" value="AMINOALKYLPHOSPHONATE N-ACETYLTRANSFERASE-RELATED"/>
    <property type="match status" value="1"/>
</dbReference>
<dbReference type="EMBL" id="WVIE01000004">
    <property type="protein sequence ID" value="NDJ16499.1"/>
    <property type="molecule type" value="Genomic_DNA"/>
</dbReference>
<evidence type="ECO:0000313" key="5">
    <source>
        <dbReference type="Proteomes" id="UP000646053"/>
    </source>
</evidence>
<dbReference type="PROSITE" id="PS51186">
    <property type="entry name" value="GNAT"/>
    <property type="match status" value="1"/>
</dbReference>
<dbReference type="InterPro" id="IPR000182">
    <property type="entry name" value="GNAT_dom"/>
</dbReference>
<dbReference type="Pfam" id="PF00583">
    <property type="entry name" value="Acetyltransf_1"/>
    <property type="match status" value="1"/>
</dbReference>
<sequence>MIDGLPWGYRLQRGSAIEHSRLLKVMEQTYTELYPGGTFSHLAATVEQYCSPETPIWWVEQTEEVEPSMLPRRSRPKPIGCLWLGHAIDNATGARHAHIFLLYVAPPHRRQGIGAALMRQAEAWAKAKGAPQIGLQVFETNQPALNLYRSLGYHTQSFWMTKPL</sequence>
<dbReference type="GO" id="GO:0016747">
    <property type="term" value="F:acyltransferase activity, transferring groups other than amino-acyl groups"/>
    <property type="evidence" value="ECO:0007669"/>
    <property type="project" value="InterPro"/>
</dbReference>
<gene>
    <name evidence="4" type="ORF">GS601_04200</name>
</gene>
<comment type="caution">
    <text evidence="4">The sequence shown here is derived from an EMBL/GenBank/DDBJ whole genome shotgun (WGS) entry which is preliminary data.</text>
</comment>
<dbReference type="InterPro" id="IPR016181">
    <property type="entry name" value="Acyl_CoA_acyltransferase"/>
</dbReference>
<evidence type="ECO:0000256" key="2">
    <source>
        <dbReference type="ARBA" id="ARBA00023315"/>
    </source>
</evidence>
<dbReference type="SUPFAM" id="SSF55729">
    <property type="entry name" value="Acyl-CoA N-acyltransferases (Nat)"/>
    <property type="match status" value="1"/>
</dbReference>
<keyword evidence="2" id="KW-0012">Acyltransferase</keyword>
<dbReference type="RefSeq" id="WP_162422027.1">
    <property type="nucleotide sequence ID" value="NZ_WVIE01000004.1"/>
</dbReference>
<dbReference type="InterPro" id="IPR050832">
    <property type="entry name" value="Bact_Acetyltransf"/>
</dbReference>
<dbReference type="CDD" id="cd04301">
    <property type="entry name" value="NAT_SF"/>
    <property type="match status" value="1"/>
</dbReference>
<accession>A0A8J7YXR9</accession>
<evidence type="ECO:0000256" key="1">
    <source>
        <dbReference type="ARBA" id="ARBA00022679"/>
    </source>
</evidence>
<protein>
    <submittedName>
        <fullName evidence="4">GNAT family N-acetyltransferase</fullName>
    </submittedName>
</protein>
<name>A0A8J7YXR9_9CYAN</name>
<organism evidence="4 5">
    <name type="scientific">Myxacorys almedinensis A</name>
    <dbReference type="NCBI Taxonomy" id="2690445"/>
    <lineage>
        <taxon>Bacteria</taxon>
        <taxon>Bacillati</taxon>
        <taxon>Cyanobacteriota</taxon>
        <taxon>Cyanophyceae</taxon>
        <taxon>Leptolyngbyales</taxon>
        <taxon>Leptolyngbyaceae</taxon>
        <taxon>Myxacorys</taxon>
        <taxon>Myxacorys almedinensis</taxon>
    </lineage>
</organism>
<dbReference type="AlphaFoldDB" id="A0A8J7YXR9"/>
<dbReference type="Proteomes" id="UP000646053">
    <property type="component" value="Unassembled WGS sequence"/>
</dbReference>
<evidence type="ECO:0000313" key="4">
    <source>
        <dbReference type="EMBL" id="NDJ16499.1"/>
    </source>
</evidence>
<keyword evidence="1" id="KW-0808">Transferase</keyword>